<keyword evidence="3" id="KW-1185">Reference proteome</keyword>
<protein>
    <submittedName>
        <fullName evidence="2">SAF domain-containing protein</fullName>
    </submittedName>
</protein>
<gene>
    <name evidence="2" type="ORF">ACFPOF_09280</name>
</gene>
<feature type="domain" description="SAF" evidence="1">
    <location>
        <begin position="35"/>
        <end position="100"/>
    </location>
</feature>
<dbReference type="Gene3D" id="3.90.1210.10">
    <property type="entry name" value="Antifreeze-like/N-acetylneuraminic acid synthase C-terminal domain"/>
    <property type="match status" value="1"/>
</dbReference>
<dbReference type="EMBL" id="JBHSMI010000016">
    <property type="protein sequence ID" value="MFC5402934.1"/>
    <property type="molecule type" value="Genomic_DNA"/>
</dbReference>
<name>A0ABW0HQX9_9BACL</name>
<evidence type="ECO:0000313" key="2">
    <source>
        <dbReference type="EMBL" id="MFC5402934.1"/>
    </source>
</evidence>
<organism evidence="2 3">
    <name type="scientific">Cohnella soli</name>
    <dbReference type="NCBI Taxonomy" id="425005"/>
    <lineage>
        <taxon>Bacteria</taxon>
        <taxon>Bacillati</taxon>
        <taxon>Bacillota</taxon>
        <taxon>Bacilli</taxon>
        <taxon>Bacillales</taxon>
        <taxon>Paenibacillaceae</taxon>
        <taxon>Cohnella</taxon>
    </lineage>
</organism>
<dbReference type="InterPro" id="IPR013974">
    <property type="entry name" value="SAF"/>
</dbReference>
<dbReference type="Pfam" id="PF08666">
    <property type="entry name" value="SAF"/>
    <property type="match status" value="1"/>
</dbReference>
<dbReference type="CDD" id="cd11614">
    <property type="entry name" value="SAF_CpaB_FlgA_like"/>
    <property type="match status" value="1"/>
</dbReference>
<reference evidence="3" key="1">
    <citation type="journal article" date="2019" name="Int. J. Syst. Evol. Microbiol.">
        <title>The Global Catalogue of Microorganisms (GCM) 10K type strain sequencing project: providing services to taxonomists for standard genome sequencing and annotation.</title>
        <authorList>
            <consortium name="The Broad Institute Genomics Platform"/>
            <consortium name="The Broad Institute Genome Sequencing Center for Infectious Disease"/>
            <person name="Wu L."/>
            <person name="Ma J."/>
        </authorList>
    </citation>
    <scope>NUCLEOTIDE SEQUENCE [LARGE SCALE GENOMIC DNA]</scope>
    <source>
        <strain evidence="3">CGMCC 1.18575</strain>
    </source>
</reference>
<sequence length="216" mass="23382">MKSKKTLLLFGALAAVGICLAFAIYGVINQYLDLGTVYVAKKEIAAQTSIKKDQFTTEKRPKKNIPVGAVTSDKALEQLVGRLTRTVIVEGQTLQGALVSDAHNLREVNQNYSENYVTVTIPIDSSDVPIAEIHQNDVVSLIGVRKENALDGEKIVADYIAESVLVLDAIVDKSSSSGKLLVLVPREEAPVLQTNIVVGKVRVVLDPRKFSLKGAQ</sequence>
<accession>A0ABW0HQX9</accession>
<dbReference type="RefSeq" id="WP_378131836.1">
    <property type="nucleotide sequence ID" value="NZ_JBHSMI010000016.1"/>
</dbReference>
<evidence type="ECO:0000313" key="3">
    <source>
        <dbReference type="Proteomes" id="UP001596113"/>
    </source>
</evidence>
<comment type="caution">
    <text evidence="2">The sequence shown here is derived from an EMBL/GenBank/DDBJ whole genome shotgun (WGS) entry which is preliminary data.</text>
</comment>
<proteinExistence type="predicted"/>
<evidence type="ECO:0000259" key="1">
    <source>
        <dbReference type="SMART" id="SM00858"/>
    </source>
</evidence>
<dbReference type="Proteomes" id="UP001596113">
    <property type="component" value="Unassembled WGS sequence"/>
</dbReference>
<dbReference type="SMART" id="SM00858">
    <property type="entry name" value="SAF"/>
    <property type="match status" value="1"/>
</dbReference>